<dbReference type="GO" id="GO:0004722">
    <property type="term" value="F:protein serine/threonine phosphatase activity"/>
    <property type="evidence" value="ECO:0007669"/>
    <property type="project" value="InterPro"/>
</dbReference>
<dbReference type="CDD" id="cd00143">
    <property type="entry name" value="PP2Cc"/>
    <property type="match status" value="1"/>
</dbReference>
<dbReference type="PANTHER" id="PTHR47992">
    <property type="entry name" value="PROTEIN PHOSPHATASE"/>
    <property type="match status" value="1"/>
</dbReference>
<dbReference type="EMBL" id="CAJZBQ010000057">
    <property type="protein sequence ID" value="CAG9333789.1"/>
    <property type="molecule type" value="Genomic_DNA"/>
</dbReference>
<sequence length="468" mass="52514">MEYKLENRSLSSSTIKKKPKTPKDITQLTRSTESRRKLLRNVSMPTVINLKAKSFKKKSPNNISHENIPFTVKPKSRDNSHLLNSSKKDLIQFIRAQHFPLPNAGNFTLRIIEKPKLLIKNDKKTPRLEENKPNTSRGRLSIRARPNSKEKANFVLTQSLISPTFKEIKKAIRKYASKTKTGNIGGVPKKENQDAWLVRSDFANTHNQFLLSVMDGHGIFGHKVSAFVKKTLPLRIEGFIPSEVTTKNVLTSEDISKIKHAMAEGYLKVSEDLVNKKQIDITYSGSTAVSVLIRGDLCICANVGDSRAVIGRFDGIKWSAMPLSRDHKPNDPLEQLRIVKCGGRVEPYVEESGRFVGPHRVWMKNEQVPGLAMSRALGDFVASQVGVIAEPEIIEHRLTEADKFIIIASDGIWEFLSSQDCVNIVASYFQLDDAEGACARLTEESEIAWKKHDDVTDDITVIVAFLNT</sequence>
<keyword evidence="2" id="KW-0472">Membrane</keyword>
<dbReference type="AlphaFoldDB" id="A0AAU9K783"/>
<evidence type="ECO:0000259" key="4">
    <source>
        <dbReference type="PROSITE" id="PS51746"/>
    </source>
</evidence>
<dbReference type="SMART" id="SM00332">
    <property type="entry name" value="PP2Cc"/>
    <property type="match status" value="1"/>
</dbReference>
<dbReference type="Gene3D" id="3.60.40.10">
    <property type="entry name" value="PPM-type phosphatase domain"/>
    <property type="match status" value="1"/>
</dbReference>
<protein>
    <recommendedName>
        <fullName evidence="4">PPM-type phosphatase domain-containing protein</fullName>
    </recommendedName>
</protein>
<dbReference type="Pfam" id="PF00481">
    <property type="entry name" value="PP2C"/>
    <property type="match status" value="1"/>
</dbReference>
<reference evidence="5" key="1">
    <citation type="submission" date="2021-09" db="EMBL/GenBank/DDBJ databases">
        <authorList>
            <consortium name="AG Swart"/>
            <person name="Singh M."/>
            <person name="Singh A."/>
            <person name="Seah K."/>
            <person name="Emmerich C."/>
        </authorList>
    </citation>
    <scope>NUCLEOTIDE SEQUENCE</scope>
    <source>
        <strain evidence="5">ATCC30299</strain>
    </source>
</reference>
<evidence type="ECO:0000256" key="1">
    <source>
        <dbReference type="ARBA" id="ARBA00004370"/>
    </source>
</evidence>
<feature type="region of interest" description="Disordered" evidence="3">
    <location>
        <begin position="1"/>
        <end position="31"/>
    </location>
</feature>
<evidence type="ECO:0000256" key="3">
    <source>
        <dbReference type="SAM" id="MobiDB-lite"/>
    </source>
</evidence>
<feature type="domain" description="PPM-type phosphatase" evidence="4">
    <location>
        <begin position="174"/>
        <end position="466"/>
    </location>
</feature>
<dbReference type="GO" id="GO:0016020">
    <property type="term" value="C:membrane"/>
    <property type="evidence" value="ECO:0007669"/>
    <property type="project" value="UniProtKB-SubCell"/>
</dbReference>
<evidence type="ECO:0000313" key="5">
    <source>
        <dbReference type="EMBL" id="CAG9333789.1"/>
    </source>
</evidence>
<dbReference type="InterPro" id="IPR036457">
    <property type="entry name" value="PPM-type-like_dom_sf"/>
</dbReference>
<dbReference type="InterPro" id="IPR001932">
    <property type="entry name" value="PPM-type_phosphatase-like_dom"/>
</dbReference>
<evidence type="ECO:0000256" key="2">
    <source>
        <dbReference type="ARBA" id="ARBA00023136"/>
    </source>
</evidence>
<accession>A0AAU9K783</accession>
<name>A0AAU9K783_9CILI</name>
<keyword evidence="6" id="KW-1185">Reference proteome</keyword>
<dbReference type="SUPFAM" id="SSF81606">
    <property type="entry name" value="PP2C-like"/>
    <property type="match status" value="1"/>
</dbReference>
<gene>
    <name evidence="5" type="ORF">BSTOLATCC_MIC59605</name>
</gene>
<dbReference type="Proteomes" id="UP001162131">
    <property type="component" value="Unassembled WGS sequence"/>
</dbReference>
<dbReference type="PROSITE" id="PS51746">
    <property type="entry name" value="PPM_2"/>
    <property type="match status" value="1"/>
</dbReference>
<organism evidence="5 6">
    <name type="scientific">Blepharisma stoltei</name>
    <dbReference type="NCBI Taxonomy" id="1481888"/>
    <lineage>
        <taxon>Eukaryota</taxon>
        <taxon>Sar</taxon>
        <taxon>Alveolata</taxon>
        <taxon>Ciliophora</taxon>
        <taxon>Postciliodesmatophora</taxon>
        <taxon>Heterotrichea</taxon>
        <taxon>Heterotrichida</taxon>
        <taxon>Blepharismidae</taxon>
        <taxon>Blepharisma</taxon>
    </lineage>
</organism>
<evidence type="ECO:0000313" key="6">
    <source>
        <dbReference type="Proteomes" id="UP001162131"/>
    </source>
</evidence>
<dbReference type="InterPro" id="IPR015655">
    <property type="entry name" value="PP2C"/>
</dbReference>
<dbReference type="FunFam" id="3.60.40.10:FF:000051">
    <property type="entry name" value="Protein phosphatase 2C-like protein"/>
    <property type="match status" value="1"/>
</dbReference>
<proteinExistence type="predicted"/>
<comment type="subcellular location">
    <subcellularLocation>
        <location evidence="1">Membrane</location>
    </subcellularLocation>
</comment>
<comment type="caution">
    <text evidence="5">The sequence shown here is derived from an EMBL/GenBank/DDBJ whole genome shotgun (WGS) entry which is preliminary data.</text>
</comment>